<evidence type="ECO:0000256" key="2">
    <source>
        <dbReference type="ARBA" id="ARBA00022475"/>
    </source>
</evidence>
<organism evidence="7 8">
    <name type="scientific">Hallella faecis</name>
    <dbReference type="NCBI Taxonomy" id="2841596"/>
    <lineage>
        <taxon>Bacteria</taxon>
        <taxon>Pseudomonadati</taxon>
        <taxon>Bacteroidota</taxon>
        <taxon>Bacteroidia</taxon>
        <taxon>Bacteroidales</taxon>
        <taxon>Prevotellaceae</taxon>
        <taxon>Hallella</taxon>
    </lineage>
</organism>
<reference evidence="7 8" key="1">
    <citation type="submission" date="2024-04" db="EMBL/GenBank/DDBJ databases">
        <title>Human intestinal bacterial collection.</title>
        <authorList>
            <person name="Pauvert C."/>
            <person name="Hitch T.C.A."/>
            <person name="Clavel T."/>
        </authorList>
    </citation>
    <scope>NUCLEOTIDE SEQUENCE [LARGE SCALE GENOMIC DNA]</scope>
    <source>
        <strain evidence="7 8">CLA-AA-H145</strain>
    </source>
</reference>
<evidence type="ECO:0000256" key="4">
    <source>
        <dbReference type="ARBA" id="ARBA00022989"/>
    </source>
</evidence>
<evidence type="ECO:0000256" key="1">
    <source>
        <dbReference type="ARBA" id="ARBA00004651"/>
    </source>
</evidence>
<evidence type="ECO:0000313" key="7">
    <source>
        <dbReference type="EMBL" id="MEQ2485595.1"/>
    </source>
</evidence>
<feature type="transmembrane region" description="Helical" evidence="6">
    <location>
        <begin position="155"/>
        <end position="179"/>
    </location>
</feature>
<evidence type="ECO:0000313" key="8">
    <source>
        <dbReference type="Proteomes" id="UP001487296"/>
    </source>
</evidence>
<dbReference type="InterPro" id="IPR050833">
    <property type="entry name" value="Poly_Biosynth_Transport"/>
</dbReference>
<feature type="transmembrane region" description="Helical" evidence="6">
    <location>
        <begin position="436"/>
        <end position="456"/>
    </location>
</feature>
<keyword evidence="8" id="KW-1185">Reference proteome</keyword>
<keyword evidence="4 6" id="KW-1133">Transmembrane helix</keyword>
<name>A0ABV1FMM9_9BACT</name>
<sequence>MEASKRIIVNTIVQYGKSVVNICLSLYSTRLVLDALNISDYGIYSVVGGVVSILGYLTNSLVVTTQRYLSYHQGAADNEQVRKVFANSLLIHLMFGVAICLILLPLENLLINHFLNIDPLRMQAAGAVYVTMVFMLFATVMTSPFKALLIAHENIVYISVIEVIDGVLKLVLALSLAFIGLDKLVFYAIGMTSVITFNLLAYIVYDYFKYEESHYRLGKKNYDKAIIRQLLGFAGWTTYGMVAGICQSQGLTVVFNKFFGTTINAAFGIGTQVNGAVRFVSTSILNAMNPQIMKAEGSHDREKMLSLAGKESKFSTALMMIISIPVMIELPDILAFWLKVVPPYTTTFCRTLMLAFVVDQMTLGLHAANQATGKLKYYSLLTYTPKMMLVPIAWATFKADGGLHLMMAIYVFMELAVSLSRLPFMKYSAGLNVTQYVKASLMPLLPLAMAVTLASVACTECCAFRFRFLFTASVAATIGIISLFTFTLSKDERTYVLRLLKLKR</sequence>
<feature type="transmembrane region" description="Helical" evidence="6">
    <location>
        <begin position="468"/>
        <end position="488"/>
    </location>
</feature>
<keyword evidence="3 6" id="KW-0812">Transmembrane</keyword>
<dbReference type="PANTHER" id="PTHR30250">
    <property type="entry name" value="PST FAMILY PREDICTED COLANIC ACID TRANSPORTER"/>
    <property type="match status" value="1"/>
</dbReference>
<feature type="transmembrane region" description="Helical" evidence="6">
    <location>
        <begin position="84"/>
        <end position="104"/>
    </location>
</feature>
<evidence type="ECO:0000256" key="3">
    <source>
        <dbReference type="ARBA" id="ARBA00022692"/>
    </source>
</evidence>
<evidence type="ECO:0000256" key="6">
    <source>
        <dbReference type="SAM" id="Phobius"/>
    </source>
</evidence>
<protein>
    <recommendedName>
        <fullName evidence="9">Na+-driven multidrug efflux pump</fullName>
    </recommendedName>
</protein>
<dbReference type="RefSeq" id="WP_215758540.1">
    <property type="nucleotide sequence ID" value="NZ_JAHKBE010000001.1"/>
</dbReference>
<feature type="transmembrane region" description="Helical" evidence="6">
    <location>
        <begin position="344"/>
        <end position="365"/>
    </location>
</feature>
<dbReference type="PANTHER" id="PTHR30250:SF26">
    <property type="entry name" value="PSMA PROTEIN"/>
    <property type="match status" value="1"/>
</dbReference>
<dbReference type="EMBL" id="JBBNFP010000002">
    <property type="protein sequence ID" value="MEQ2485595.1"/>
    <property type="molecule type" value="Genomic_DNA"/>
</dbReference>
<feature type="transmembrane region" description="Helical" evidence="6">
    <location>
        <begin position="403"/>
        <end position="424"/>
    </location>
</feature>
<comment type="caution">
    <text evidence="7">The sequence shown here is derived from an EMBL/GenBank/DDBJ whole genome shotgun (WGS) entry which is preliminary data.</text>
</comment>
<feature type="transmembrane region" description="Helical" evidence="6">
    <location>
        <begin position="185"/>
        <end position="208"/>
    </location>
</feature>
<gene>
    <name evidence="7" type="ORF">AAAT34_00835</name>
</gene>
<evidence type="ECO:0008006" key="9">
    <source>
        <dbReference type="Google" id="ProtNLM"/>
    </source>
</evidence>
<keyword evidence="5 6" id="KW-0472">Membrane</keyword>
<proteinExistence type="predicted"/>
<feature type="transmembrane region" description="Helical" evidence="6">
    <location>
        <begin position="41"/>
        <end position="63"/>
    </location>
</feature>
<feature type="transmembrane region" description="Helical" evidence="6">
    <location>
        <begin position="7"/>
        <end position="29"/>
    </location>
</feature>
<keyword evidence="2" id="KW-1003">Cell membrane</keyword>
<feature type="transmembrane region" description="Helical" evidence="6">
    <location>
        <begin position="124"/>
        <end position="143"/>
    </location>
</feature>
<accession>A0ABV1FMM9</accession>
<comment type="subcellular location">
    <subcellularLocation>
        <location evidence="1">Cell membrane</location>
        <topology evidence="1">Multi-pass membrane protein</topology>
    </subcellularLocation>
</comment>
<feature type="transmembrane region" description="Helical" evidence="6">
    <location>
        <begin position="377"/>
        <end position="397"/>
    </location>
</feature>
<dbReference type="Proteomes" id="UP001487296">
    <property type="component" value="Unassembled WGS sequence"/>
</dbReference>
<feature type="transmembrane region" description="Helical" evidence="6">
    <location>
        <begin position="314"/>
        <end position="338"/>
    </location>
</feature>
<evidence type="ECO:0000256" key="5">
    <source>
        <dbReference type="ARBA" id="ARBA00023136"/>
    </source>
</evidence>